<evidence type="ECO:0000256" key="7">
    <source>
        <dbReference type="SAM" id="Phobius"/>
    </source>
</evidence>
<dbReference type="GO" id="GO:0005886">
    <property type="term" value="C:plasma membrane"/>
    <property type="evidence" value="ECO:0007669"/>
    <property type="project" value="UniProtKB-SubCell"/>
</dbReference>
<dbReference type="PANTHER" id="PTHR43738">
    <property type="entry name" value="ABC TRANSPORTER, MEMBRANE PROTEIN"/>
    <property type="match status" value="1"/>
</dbReference>
<feature type="region of interest" description="Disordered" evidence="6">
    <location>
        <begin position="439"/>
        <end position="469"/>
    </location>
</feature>
<evidence type="ECO:0000259" key="9">
    <source>
        <dbReference type="Pfam" id="PF12704"/>
    </source>
</evidence>
<dbReference type="InterPro" id="IPR025857">
    <property type="entry name" value="MacB_PCD"/>
</dbReference>
<feature type="transmembrane region" description="Helical" evidence="7">
    <location>
        <begin position="1126"/>
        <end position="1149"/>
    </location>
</feature>
<evidence type="ECO:0000313" key="10">
    <source>
        <dbReference type="EMBL" id="TWU00989.1"/>
    </source>
</evidence>
<feature type="transmembrane region" description="Helical" evidence="7">
    <location>
        <begin position="577"/>
        <end position="597"/>
    </location>
</feature>
<dbReference type="Pfam" id="PF12704">
    <property type="entry name" value="MacB_PCD"/>
    <property type="match status" value="1"/>
</dbReference>
<evidence type="ECO:0000313" key="11">
    <source>
        <dbReference type="Proteomes" id="UP000320176"/>
    </source>
</evidence>
<protein>
    <submittedName>
        <fullName evidence="10">FtsX-like permease family protein</fullName>
    </submittedName>
</protein>
<proteinExistence type="predicted"/>
<feature type="transmembrane region" description="Helical" evidence="7">
    <location>
        <begin position="811"/>
        <end position="830"/>
    </location>
</feature>
<name>A0A5C6ANZ2_9BACT</name>
<evidence type="ECO:0000256" key="2">
    <source>
        <dbReference type="ARBA" id="ARBA00022475"/>
    </source>
</evidence>
<evidence type="ECO:0000256" key="5">
    <source>
        <dbReference type="ARBA" id="ARBA00023136"/>
    </source>
</evidence>
<evidence type="ECO:0000259" key="8">
    <source>
        <dbReference type="Pfam" id="PF02687"/>
    </source>
</evidence>
<organism evidence="10 11">
    <name type="scientific">Stieleria varia</name>
    <dbReference type="NCBI Taxonomy" id="2528005"/>
    <lineage>
        <taxon>Bacteria</taxon>
        <taxon>Pseudomonadati</taxon>
        <taxon>Planctomycetota</taxon>
        <taxon>Planctomycetia</taxon>
        <taxon>Pirellulales</taxon>
        <taxon>Pirellulaceae</taxon>
        <taxon>Stieleria</taxon>
    </lineage>
</organism>
<feature type="transmembrane region" description="Helical" evidence="7">
    <location>
        <begin position="726"/>
        <end position="748"/>
    </location>
</feature>
<keyword evidence="5 7" id="KW-0472">Membrane</keyword>
<keyword evidence="3 7" id="KW-0812">Transmembrane</keyword>
<dbReference type="Pfam" id="PF02687">
    <property type="entry name" value="FtsX"/>
    <property type="match status" value="2"/>
</dbReference>
<comment type="caution">
    <text evidence="10">The sequence shown here is derived from an EMBL/GenBank/DDBJ whole genome shotgun (WGS) entry which is preliminary data.</text>
</comment>
<sequence length="1194" mass="128475">MSTTETGKSFSLPRMALSGVTTDWRTSLAIALGVAIATAVVVGALLVGDSMRGSLRGLTIERLGRIESVIAPGGFFEAAHFQPPGEDLTGERLPDSRIDSAIILFDRGVLESSGDVTVPGSVRRAGSVQIVGCDHSFWDFDVSGITPKKLPADDEVILTQRAAAEIGVGVGDLVTIRLPSEQAVPADSPLGRRDSETVGLPRMKVIEILPDEGLARFALSPSQAAPMNVFLDREMIADSLDRQGKANVLLSSGELDAGSLPIELPDLRLQLTRVQSNFADSEQSSRSPVIDYYSLTSDRLLLPEAAADQIIDELDATEITPVMTYLANAIERVDDSGKVIASVPYSIITGIDSSESLPVSYVLGNDDVSPDSASTERASIISDAVPLVINDWTARRLGADVETMLRIAYYEPEVENGKEIERYFDAVVTEVVPITEPSKPFRRSRPAEFDKPPTVYNDSALTPSVPGVTDQDSISDWDLPFQLTREIPKEDDEYWQNHRLTPKAFLPLADARRIFGSRFGETTGLRISTDAAEDIESLGIKIRQVLQPALADLGWSVRSIQQQQLAASRGTTPFDGLFLSLSFFVIFSAIMLIAMLLRLGLIGRLRQFGALMAVGWTRQQVAKLVLTEGAWIATFGVLLGVIGGIGYARGVLWALRHWWVGAVTVPFLNFHWTTLSLLIGSVAGWLVAMATIWLTIRNIVTVPATKLLTGRDDSDSIDRAYKPAPWLQWSVIIMPVIALVAAIGGAIAGGQAAAGGFVGGGMLLLVTTLIAVFLHLRSFTGAGETGEPAKPTTSLTMMATRSASRSPLRSTLTIGLMATASFLIIAISAFRLQPTDRGTGGFEWVAQSAQPIYRDLGDKKFQAETFGPDKDELDGTTVISMRMRLGQDASCNNLYQAAQPTVLGVPPSMQQLIDNNSGTRFDWAGVGDTDNPDEAAQNNAWMLLEKPAAGTQADPIPVVIDQNTAMWSFQMYGGVGQIKSFEYETGKPTFFKVVGLLSNSVLQGKLLIGESNFQKAFPDVSGYQYFLIDSGGRTDAKVSDVLERRLGDVGMDVSKTADVLSGMLAVQNTYLRTFQSLGALGLLLGTVGLAIAQLRAVLQRRQELAVMRAIGFTRGRLASLVMGETAALLFAGIGCGILCAVLAVLPYAWLSGMNPPIIEPLVIVAAIIVFGLIAGLVAVIRVVRMPLLQSLRAE</sequence>
<dbReference type="Proteomes" id="UP000320176">
    <property type="component" value="Unassembled WGS sequence"/>
</dbReference>
<feature type="domain" description="ABC3 transporter permease C-terminal" evidence="8">
    <location>
        <begin position="1078"/>
        <end position="1186"/>
    </location>
</feature>
<reference evidence="10 11" key="1">
    <citation type="submission" date="2019-02" db="EMBL/GenBank/DDBJ databases">
        <title>Deep-cultivation of Planctomycetes and their phenomic and genomic characterization uncovers novel biology.</title>
        <authorList>
            <person name="Wiegand S."/>
            <person name="Jogler M."/>
            <person name="Boedeker C."/>
            <person name="Pinto D."/>
            <person name="Vollmers J."/>
            <person name="Rivas-Marin E."/>
            <person name="Kohn T."/>
            <person name="Peeters S.H."/>
            <person name="Heuer A."/>
            <person name="Rast P."/>
            <person name="Oberbeckmann S."/>
            <person name="Bunk B."/>
            <person name="Jeske O."/>
            <person name="Meyerdierks A."/>
            <person name="Storesund J.E."/>
            <person name="Kallscheuer N."/>
            <person name="Luecker S."/>
            <person name="Lage O.M."/>
            <person name="Pohl T."/>
            <person name="Merkel B.J."/>
            <person name="Hornburger P."/>
            <person name="Mueller R.-W."/>
            <person name="Bruemmer F."/>
            <person name="Labrenz M."/>
            <person name="Spormann A.M."/>
            <person name="Op Den Camp H."/>
            <person name="Overmann J."/>
            <person name="Amann R."/>
            <person name="Jetten M.S.M."/>
            <person name="Mascher T."/>
            <person name="Medema M.H."/>
            <person name="Devos D.P."/>
            <person name="Kaster A.-K."/>
            <person name="Ovreas L."/>
            <person name="Rohde M."/>
            <person name="Galperin M.Y."/>
            <person name="Jogler C."/>
        </authorList>
    </citation>
    <scope>NUCLEOTIDE SEQUENCE [LARGE SCALE GENOMIC DNA]</scope>
    <source>
        <strain evidence="10 11">Pla52n</strain>
    </source>
</reference>
<evidence type="ECO:0000256" key="1">
    <source>
        <dbReference type="ARBA" id="ARBA00004651"/>
    </source>
</evidence>
<feature type="transmembrane region" description="Helical" evidence="7">
    <location>
        <begin position="754"/>
        <end position="774"/>
    </location>
</feature>
<evidence type="ECO:0000256" key="6">
    <source>
        <dbReference type="SAM" id="MobiDB-lite"/>
    </source>
</evidence>
<dbReference type="InterPro" id="IPR051125">
    <property type="entry name" value="ABC-4/HrtB_transporter"/>
</dbReference>
<feature type="domain" description="ABC3 transporter permease C-terminal" evidence="8">
    <location>
        <begin position="580"/>
        <end position="702"/>
    </location>
</feature>
<accession>A0A5C6ANZ2</accession>
<comment type="subcellular location">
    <subcellularLocation>
        <location evidence="1">Cell membrane</location>
        <topology evidence="1">Multi-pass membrane protein</topology>
    </subcellularLocation>
</comment>
<dbReference type="RefSeq" id="WP_231742155.1">
    <property type="nucleotide sequence ID" value="NZ_CP151726.1"/>
</dbReference>
<gene>
    <name evidence="10" type="ORF">Pla52n_43600</name>
</gene>
<dbReference type="EMBL" id="SJPN01000005">
    <property type="protein sequence ID" value="TWU00989.1"/>
    <property type="molecule type" value="Genomic_DNA"/>
</dbReference>
<feature type="transmembrane region" description="Helical" evidence="7">
    <location>
        <begin position="1161"/>
        <end position="1183"/>
    </location>
</feature>
<keyword evidence="11" id="KW-1185">Reference proteome</keyword>
<feature type="transmembrane region" description="Helical" evidence="7">
    <location>
        <begin position="28"/>
        <end position="48"/>
    </location>
</feature>
<dbReference type="InterPro" id="IPR003838">
    <property type="entry name" value="ABC3_permease_C"/>
</dbReference>
<evidence type="ECO:0000256" key="3">
    <source>
        <dbReference type="ARBA" id="ARBA00022692"/>
    </source>
</evidence>
<dbReference type="AlphaFoldDB" id="A0A5C6ANZ2"/>
<keyword evidence="4 7" id="KW-1133">Transmembrane helix</keyword>
<feature type="transmembrane region" description="Helical" evidence="7">
    <location>
        <begin position="1077"/>
        <end position="1098"/>
    </location>
</feature>
<feature type="transmembrane region" description="Helical" evidence="7">
    <location>
        <begin position="630"/>
        <end position="655"/>
    </location>
</feature>
<feature type="transmembrane region" description="Helical" evidence="7">
    <location>
        <begin position="675"/>
        <end position="696"/>
    </location>
</feature>
<dbReference type="PANTHER" id="PTHR43738:SF2">
    <property type="entry name" value="ABC TRANSPORTER PERMEASE"/>
    <property type="match status" value="1"/>
</dbReference>
<evidence type="ECO:0000256" key="4">
    <source>
        <dbReference type="ARBA" id="ARBA00022989"/>
    </source>
</evidence>
<feature type="domain" description="MacB-like periplasmic core" evidence="9">
    <location>
        <begin position="28"/>
        <end position="188"/>
    </location>
</feature>
<keyword evidence="2" id="KW-1003">Cell membrane</keyword>